<dbReference type="InterPro" id="IPR004570">
    <property type="entry name" value="Phosphatidylglycerol_P_synth"/>
</dbReference>
<organism evidence="13 14">
    <name type="scientific">Streblomastix strix</name>
    <dbReference type="NCBI Taxonomy" id="222440"/>
    <lineage>
        <taxon>Eukaryota</taxon>
        <taxon>Metamonada</taxon>
        <taxon>Preaxostyla</taxon>
        <taxon>Oxymonadida</taxon>
        <taxon>Streblomastigidae</taxon>
        <taxon>Streblomastix</taxon>
    </lineage>
</organism>
<keyword evidence="4 11" id="KW-0808">Transferase</keyword>
<dbReference type="EMBL" id="SNRW01014487">
    <property type="protein sequence ID" value="KAA6371417.1"/>
    <property type="molecule type" value="Genomic_DNA"/>
</dbReference>
<dbReference type="NCBIfam" id="TIGR00560">
    <property type="entry name" value="pgsA"/>
    <property type="match status" value="1"/>
</dbReference>
<evidence type="ECO:0000256" key="7">
    <source>
        <dbReference type="ARBA" id="ARBA00023098"/>
    </source>
</evidence>
<evidence type="ECO:0000256" key="6">
    <source>
        <dbReference type="ARBA" id="ARBA00022989"/>
    </source>
</evidence>
<evidence type="ECO:0000256" key="5">
    <source>
        <dbReference type="ARBA" id="ARBA00022692"/>
    </source>
</evidence>
<dbReference type="InterPro" id="IPR048254">
    <property type="entry name" value="CDP_ALCOHOL_P_TRANSF_CS"/>
</dbReference>
<gene>
    <name evidence="13" type="ORF">EZS28_033055</name>
</gene>
<keyword evidence="6 12" id="KW-1133">Transmembrane helix</keyword>
<keyword evidence="7" id="KW-0443">Lipid metabolism</keyword>
<keyword evidence="3" id="KW-0444">Lipid biosynthesis</keyword>
<evidence type="ECO:0000313" key="14">
    <source>
        <dbReference type="Proteomes" id="UP000324800"/>
    </source>
</evidence>
<reference evidence="13 14" key="1">
    <citation type="submission" date="2019-03" db="EMBL/GenBank/DDBJ databases">
        <title>Single cell metagenomics reveals metabolic interactions within the superorganism composed of flagellate Streblomastix strix and complex community of Bacteroidetes bacteria on its surface.</title>
        <authorList>
            <person name="Treitli S.C."/>
            <person name="Kolisko M."/>
            <person name="Husnik F."/>
            <person name="Keeling P."/>
            <person name="Hampl V."/>
        </authorList>
    </citation>
    <scope>NUCLEOTIDE SEQUENCE [LARGE SCALE GENOMIC DNA]</scope>
    <source>
        <strain evidence="13">ST1C</strain>
    </source>
</reference>
<keyword evidence="8 12" id="KW-0472">Membrane</keyword>
<dbReference type="GO" id="GO:0046474">
    <property type="term" value="P:glycerophospholipid biosynthetic process"/>
    <property type="evidence" value="ECO:0007669"/>
    <property type="project" value="TreeGrafter"/>
</dbReference>
<feature type="transmembrane region" description="Helical" evidence="12">
    <location>
        <begin position="49"/>
        <end position="69"/>
    </location>
</feature>
<evidence type="ECO:0000256" key="1">
    <source>
        <dbReference type="ARBA" id="ARBA00004141"/>
    </source>
</evidence>
<feature type="transmembrane region" description="Helical" evidence="12">
    <location>
        <begin position="90"/>
        <end position="117"/>
    </location>
</feature>
<feature type="transmembrane region" description="Helical" evidence="12">
    <location>
        <begin position="175"/>
        <end position="193"/>
    </location>
</feature>
<dbReference type="PANTHER" id="PTHR14269">
    <property type="entry name" value="CDP-DIACYLGLYCEROL--GLYCEROL-3-PHOSPHATE 3-PHOSPHATIDYLTRANSFERASE-RELATED"/>
    <property type="match status" value="1"/>
</dbReference>
<keyword evidence="9" id="KW-0594">Phospholipid biosynthesis</keyword>
<dbReference type="Proteomes" id="UP000324800">
    <property type="component" value="Unassembled WGS sequence"/>
</dbReference>
<dbReference type="InterPro" id="IPR043130">
    <property type="entry name" value="CDP-OH_PTrfase_TM_dom"/>
</dbReference>
<dbReference type="InterPro" id="IPR000462">
    <property type="entry name" value="CDP-OH_P_trans"/>
</dbReference>
<dbReference type="PROSITE" id="PS00379">
    <property type="entry name" value="CDP_ALCOHOL_P_TRANSF"/>
    <property type="match status" value="1"/>
</dbReference>
<protein>
    <submittedName>
        <fullName evidence="13">Putative CDP-diacylglycerol--glycerol-3-phosphate 3-phosphatidyltransferase</fullName>
    </submittedName>
</protein>
<evidence type="ECO:0000256" key="8">
    <source>
        <dbReference type="ARBA" id="ARBA00023136"/>
    </source>
</evidence>
<dbReference type="GO" id="GO:0008444">
    <property type="term" value="F:CDP-diacylglycerol-glycerol-3-phosphate 3-phosphatidyltransferase activity"/>
    <property type="evidence" value="ECO:0007669"/>
    <property type="project" value="InterPro"/>
</dbReference>
<name>A0A5J4ULW1_9EUKA</name>
<evidence type="ECO:0000256" key="12">
    <source>
        <dbReference type="SAM" id="Phobius"/>
    </source>
</evidence>
<dbReference type="Pfam" id="PF01066">
    <property type="entry name" value="CDP-OH_P_transf"/>
    <property type="match status" value="1"/>
</dbReference>
<dbReference type="GO" id="GO:0016020">
    <property type="term" value="C:membrane"/>
    <property type="evidence" value="ECO:0007669"/>
    <property type="project" value="UniProtKB-SubCell"/>
</dbReference>
<evidence type="ECO:0000256" key="3">
    <source>
        <dbReference type="ARBA" id="ARBA00022516"/>
    </source>
</evidence>
<evidence type="ECO:0000256" key="10">
    <source>
        <dbReference type="ARBA" id="ARBA00023264"/>
    </source>
</evidence>
<feature type="transmembrane region" description="Helical" evidence="12">
    <location>
        <begin position="21"/>
        <end position="43"/>
    </location>
</feature>
<comment type="similarity">
    <text evidence="2 11">Belongs to the CDP-alcohol phosphatidyltransferase class-I family.</text>
</comment>
<keyword evidence="10" id="KW-1208">Phospholipid metabolism</keyword>
<evidence type="ECO:0000256" key="4">
    <source>
        <dbReference type="ARBA" id="ARBA00022679"/>
    </source>
</evidence>
<sequence>MSGQKTCEDFQVTKSKKRLLTLPNFLTVLRVVIIPIIAYSFHLDVRRRAIISSTLFFVACVTDFFDGYLARKLHQESDFGRVFDPIADKILVVIIFIMLVSVGELQGINTVGTLIIVTREFLVSGLREYLSEIQVGMPVTVLAKWKTTIQMVAIFTLISYPLLPNPNLFKQIGICLLWTSVVLTIITGSQYFVKGIKFMVE</sequence>
<comment type="caution">
    <text evidence="13">The sequence shown here is derived from an EMBL/GenBank/DDBJ whole genome shotgun (WGS) entry which is preliminary data.</text>
</comment>
<dbReference type="OrthoDB" id="10020554at2759"/>
<feature type="transmembrane region" description="Helical" evidence="12">
    <location>
        <begin position="147"/>
        <end position="163"/>
    </location>
</feature>
<dbReference type="PIRSF" id="PIRSF000847">
    <property type="entry name" value="Phos_ph_gly_syn"/>
    <property type="match status" value="1"/>
</dbReference>
<evidence type="ECO:0000256" key="11">
    <source>
        <dbReference type="RuleBase" id="RU003750"/>
    </source>
</evidence>
<comment type="subcellular location">
    <subcellularLocation>
        <location evidence="1">Membrane</location>
        <topology evidence="1">Multi-pass membrane protein</topology>
    </subcellularLocation>
</comment>
<evidence type="ECO:0000256" key="9">
    <source>
        <dbReference type="ARBA" id="ARBA00023209"/>
    </source>
</evidence>
<evidence type="ECO:0000313" key="13">
    <source>
        <dbReference type="EMBL" id="KAA6371417.1"/>
    </source>
</evidence>
<dbReference type="InterPro" id="IPR050324">
    <property type="entry name" value="CDP-alcohol_PTase-I"/>
</dbReference>
<keyword evidence="5 12" id="KW-0812">Transmembrane</keyword>
<dbReference type="AlphaFoldDB" id="A0A5J4ULW1"/>
<dbReference type="Gene3D" id="1.20.120.1760">
    <property type="match status" value="1"/>
</dbReference>
<accession>A0A5J4ULW1</accession>
<dbReference type="PANTHER" id="PTHR14269:SF62">
    <property type="entry name" value="CDP-DIACYLGLYCEROL--GLYCEROL-3-PHOSPHATE 3-PHOSPHATIDYLTRANSFERASE 1, CHLOROPLASTIC"/>
    <property type="match status" value="1"/>
</dbReference>
<proteinExistence type="inferred from homology"/>
<evidence type="ECO:0000256" key="2">
    <source>
        <dbReference type="ARBA" id="ARBA00010441"/>
    </source>
</evidence>